<dbReference type="InterPro" id="IPR023214">
    <property type="entry name" value="HAD_sf"/>
</dbReference>
<dbReference type="Proteomes" id="UP001596470">
    <property type="component" value="Unassembled WGS sequence"/>
</dbReference>
<dbReference type="SFLD" id="SFLDS00003">
    <property type="entry name" value="Haloacid_Dehalogenase"/>
    <property type="match status" value="1"/>
</dbReference>
<dbReference type="SUPFAM" id="SSF56784">
    <property type="entry name" value="HAD-like"/>
    <property type="match status" value="1"/>
</dbReference>
<accession>A0ABW2D5I0</accession>
<proteinExistence type="predicted"/>
<gene>
    <name evidence="1" type="ORF">ACFQS3_03540</name>
</gene>
<dbReference type="RefSeq" id="WP_382353934.1">
    <property type="nucleotide sequence ID" value="NZ_JBHMBP010000004.1"/>
</dbReference>
<dbReference type="Pfam" id="PF00702">
    <property type="entry name" value="Hydrolase"/>
    <property type="match status" value="1"/>
</dbReference>
<evidence type="ECO:0000313" key="2">
    <source>
        <dbReference type="Proteomes" id="UP001596470"/>
    </source>
</evidence>
<dbReference type="NCBIfam" id="TIGR01509">
    <property type="entry name" value="HAD-SF-IA-v3"/>
    <property type="match status" value="1"/>
</dbReference>
<keyword evidence="2" id="KW-1185">Reference proteome</keyword>
<dbReference type="GO" id="GO:0016787">
    <property type="term" value="F:hydrolase activity"/>
    <property type="evidence" value="ECO:0007669"/>
    <property type="project" value="UniProtKB-KW"/>
</dbReference>
<protein>
    <submittedName>
        <fullName evidence="1">HAD-IA family hydrolase</fullName>
    </submittedName>
</protein>
<evidence type="ECO:0000313" key="1">
    <source>
        <dbReference type="EMBL" id="MFC6956264.1"/>
    </source>
</evidence>
<comment type="caution">
    <text evidence="1">The sequence shown here is derived from an EMBL/GenBank/DDBJ whole genome shotgun (WGS) entry which is preliminary data.</text>
</comment>
<dbReference type="InterPro" id="IPR006439">
    <property type="entry name" value="HAD-SF_hydro_IA"/>
</dbReference>
<dbReference type="PANTHER" id="PTHR43481:SF4">
    <property type="entry name" value="GLYCEROL-1-PHOSPHATE PHOSPHOHYDROLASE 1-RELATED"/>
    <property type="match status" value="1"/>
</dbReference>
<dbReference type="InterPro" id="IPR036412">
    <property type="entry name" value="HAD-like_sf"/>
</dbReference>
<dbReference type="InterPro" id="IPR023198">
    <property type="entry name" value="PGP-like_dom2"/>
</dbReference>
<name>A0ABW2D5I0_9ACTN</name>
<dbReference type="InterPro" id="IPR051806">
    <property type="entry name" value="HAD-like_SPP"/>
</dbReference>
<dbReference type="Gene3D" id="1.10.150.240">
    <property type="entry name" value="Putative phosphatase, domain 2"/>
    <property type="match status" value="1"/>
</dbReference>
<dbReference type="PANTHER" id="PTHR43481">
    <property type="entry name" value="FRUCTOSE-1-PHOSPHATE PHOSPHATASE"/>
    <property type="match status" value="1"/>
</dbReference>
<dbReference type="SFLD" id="SFLDG01129">
    <property type="entry name" value="C1.5:_HAD__Beta-PGM__Phosphata"/>
    <property type="match status" value="1"/>
</dbReference>
<keyword evidence="1" id="KW-0378">Hydrolase</keyword>
<reference evidence="2" key="1">
    <citation type="journal article" date="2019" name="Int. J. Syst. Evol. Microbiol.">
        <title>The Global Catalogue of Microorganisms (GCM) 10K type strain sequencing project: providing services to taxonomists for standard genome sequencing and annotation.</title>
        <authorList>
            <consortium name="The Broad Institute Genomics Platform"/>
            <consortium name="The Broad Institute Genome Sequencing Center for Infectious Disease"/>
            <person name="Wu L."/>
            <person name="Ma J."/>
        </authorList>
    </citation>
    <scope>NUCLEOTIDE SEQUENCE [LARGE SCALE GENOMIC DNA]</scope>
    <source>
        <strain evidence="2">KACC 12634</strain>
    </source>
</reference>
<organism evidence="1 2">
    <name type="scientific">Glycomyces mayteni</name>
    <dbReference type="NCBI Taxonomy" id="543887"/>
    <lineage>
        <taxon>Bacteria</taxon>
        <taxon>Bacillati</taxon>
        <taxon>Actinomycetota</taxon>
        <taxon>Actinomycetes</taxon>
        <taxon>Glycomycetales</taxon>
        <taxon>Glycomycetaceae</taxon>
        <taxon>Glycomyces</taxon>
    </lineage>
</organism>
<dbReference type="EMBL" id="JBHSYS010000001">
    <property type="protein sequence ID" value="MFC6956264.1"/>
    <property type="molecule type" value="Genomic_DNA"/>
</dbReference>
<dbReference type="Gene3D" id="3.40.50.1000">
    <property type="entry name" value="HAD superfamily/HAD-like"/>
    <property type="match status" value="1"/>
</dbReference>
<sequence length="211" mass="21656">MRSYSNPAAVLFDMDGTLVDSDGAVVRAWAAWAAEYGVDPQVALADPHGNPAPTTVAKLRPDLDAPGVAAAAARQLEFQYEDIADVVPTTGATRLLAVLERSSIPWAVVTSADDRLAKARLGAAGIQPPLLLTIDDVEHGKPHPEGYLKAAAALGFAPADCLVVEDSTPGLAAGRAAGAMTAALRGLDGDVSLANLGELADLLELRALDGS</sequence>